<dbReference type="PANTHER" id="PTHR24291:SF187">
    <property type="entry name" value="CYTOCHROME P450 4AE1-RELATED"/>
    <property type="match status" value="1"/>
</dbReference>
<evidence type="ECO:0000256" key="4">
    <source>
        <dbReference type="ARBA" id="ARBA00022723"/>
    </source>
</evidence>
<proteinExistence type="inferred from homology"/>
<comment type="similarity">
    <text evidence="2 9">Belongs to the cytochrome P450 family.</text>
</comment>
<dbReference type="PROSITE" id="PS00086">
    <property type="entry name" value="CYTOCHROME_P450"/>
    <property type="match status" value="1"/>
</dbReference>
<comment type="cofactor">
    <cofactor evidence="1 8">
        <name>heme</name>
        <dbReference type="ChEBI" id="CHEBI:30413"/>
    </cofactor>
</comment>
<sequence length="315" mass="36278">MGVPINAQENSDSKYVKALEEVTKIVAWKMRNPIIAVDFVFKLTPYKKIYEEALKVLHAQSREIIEIRRKVLKNDNITRFPENAEFDVRNKHAFLDQILLSEIDGEKIDDEGARQEVDTFMFAGHDTTAAAISFTLYCISEYDNIQEKILEEQKKIFDNDLNKKPTYRDLKQMKYLEMVIKESLRLFPPVPIIGRFITEDCDLGDIHVKKNTSVNINIFHMHRHPELHENPNKFCPERFDMSSAPSQNTFSSIPFSAGPRNCIGQKFAMMEIKITVAEIVKNFKLLPANIQPVLCADLVLKSDNGVHVHLTSRHC</sequence>
<accession>A0AAV1JQC7</accession>
<dbReference type="GO" id="GO:0020037">
    <property type="term" value="F:heme binding"/>
    <property type="evidence" value="ECO:0007669"/>
    <property type="project" value="InterPro"/>
</dbReference>
<dbReference type="InterPro" id="IPR036396">
    <property type="entry name" value="Cyt_P450_sf"/>
</dbReference>
<dbReference type="Proteomes" id="UP001497472">
    <property type="component" value="Unassembled WGS sequence"/>
</dbReference>
<keyword evidence="7 9" id="KW-0503">Monooxygenase</keyword>
<keyword evidence="6 8" id="KW-0408">Iron</keyword>
<dbReference type="Pfam" id="PF00067">
    <property type="entry name" value="p450"/>
    <property type="match status" value="1"/>
</dbReference>
<dbReference type="EMBL" id="CAVLEF010000132">
    <property type="protein sequence ID" value="CAK1551658.1"/>
    <property type="molecule type" value="Genomic_DNA"/>
</dbReference>
<reference evidence="10 11" key="1">
    <citation type="submission" date="2023-11" db="EMBL/GenBank/DDBJ databases">
        <authorList>
            <person name="Okamura Y."/>
        </authorList>
    </citation>
    <scope>NUCLEOTIDE SEQUENCE [LARGE SCALE GENOMIC DNA]</scope>
</reference>
<dbReference type="SUPFAM" id="SSF48264">
    <property type="entry name" value="Cytochrome P450"/>
    <property type="match status" value="1"/>
</dbReference>
<keyword evidence="3 8" id="KW-0349">Heme</keyword>
<dbReference type="InterPro" id="IPR001128">
    <property type="entry name" value="Cyt_P450"/>
</dbReference>
<dbReference type="InterPro" id="IPR002401">
    <property type="entry name" value="Cyt_P450_E_grp-I"/>
</dbReference>
<keyword evidence="4 8" id="KW-0479">Metal-binding</keyword>
<evidence type="ECO:0000256" key="2">
    <source>
        <dbReference type="ARBA" id="ARBA00010617"/>
    </source>
</evidence>
<dbReference type="GO" id="GO:0016705">
    <property type="term" value="F:oxidoreductase activity, acting on paired donors, with incorporation or reduction of molecular oxygen"/>
    <property type="evidence" value="ECO:0007669"/>
    <property type="project" value="InterPro"/>
</dbReference>
<evidence type="ECO:0000256" key="7">
    <source>
        <dbReference type="ARBA" id="ARBA00023033"/>
    </source>
</evidence>
<evidence type="ECO:0000256" key="1">
    <source>
        <dbReference type="ARBA" id="ARBA00001971"/>
    </source>
</evidence>
<evidence type="ECO:0000256" key="5">
    <source>
        <dbReference type="ARBA" id="ARBA00023002"/>
    </source>
</evidence>
<evidence type="ECO:0000256" key="8">
    <source>
        <dbReference type="PIRSR" id="PIRSR602401-1"/>
    </source>
</evidence>
<dbReference type="PANTHER" id="PTHR24291">
    <property type="entry name" value="CYTOCHROME P450 FAMILY 4"/>
    <property type="match status" value="1"/>
</dbReference>
<dbReference type="Gene3D" id="1.10.630.10">
    <property type="entry name" value="Cytochrome P450"/>
    <property type="match status" value="1"/>
</dbReference>
<keyword evidence="11" id="KW-1185">Reference proteome</keyword>
<dbReference type="PRINTS" id="PR00385">
    <property type="entry name" value="P450"/>
</dbReference>
<keyword evidence="5 9" id="KW-0560">Oxidoreductase</keyword>
<evidence type="ECO:0000256" key="6">
    <source>
        <dbReference type="ARBA" id="ARBA00023004"/>
    </source>
</evidence>
<feature type="binding site" description="axial binding residue" evidence="8">
    <location>
        <position position="262"/>
    </location>
    <ligand>
        <name>heme</name>
        <dbReference type="ChEBI" id="CHEBI:30413"/>
    </ligand>
    <ligandPart>
        <name>Fe</name>
        <dbReference type="ChEBI" id="CHEBI:18248"/>
    </ligandPart>
</feature>
<evidence type="ECO:0000313" key="10">
    <source>
        <dbReference type="EMBL" id="CAK1551658.1"/>
    </source>
</evidence>
<gene>
    <name evidence="10" type="ORF">LNINA_LOCUS10779</name>
</gene>
<evidence type="ECO:0000313" key="11">
    <source>
        <dbReference type="Proteomes" id="UP001497472"/>
    </source>
</evidence>
<protein>
    <recommendedName>
        <fullName evidence="12">Cytochrome P450</fullName>
    </recommendedName>
</protein>
<organism evidence="10 11">
    <name type="scientific">Leptosia nina</name>
    <dbReference type="NCBI Taxonomy" id="320188"/>
    <lineage>
        <taxon>Eukaryota</taxon>
        <taxon>Metazoa</taxon>
        <taxon>Ecdysozoa</taxon>
        <taxon>Arthropoda</taxon>
        <taxon>Hexapoda</taxon>
        <taxon>Insecta</taxon>
        <taxon>Pterygota</taxon>
        <taxon>Neoptera</taxon>
        <taxon>Endopterygota</taxon>
        <taxon>Lepidoptera</taxon>
        <taxon>Glossata</taxon>
        <taxon>Ditrysia</taxon>
        <taxon>Papilionoidea</taxon>
        <taxon>Pieridae</taxon>
        <taxon>Pierinae</taxon>
        <taxon>Leptosia</taxon>
    </lineage>
</organism>
<evidence type="ECO:0000256" key="9">
    <source>
        <dbReference type="RuleBase" id="RU000461"/>
    </source>
</evidence>
<dbReference type="GO" id="GO:0005506">
    <property type="term" value="F:iron ion binding"/>
    <property type="evidence" value="ECO:0007669"/>
    <property type="project" value="InterPro"/>
</dbReference>
<dbReference type="InterPro" id="IPR017972">
    <property type="entry name" value="Cyt_P450_CS"/>
</dbReference>
<evidence type="ECO:0000256" key="3">
    <source>
        <dbReference type="ARBA" id="ARBA00022617"/>
    </source>
</evidence>
<name>A0AAV1JQC7_9NEOP</name>
<comment type="caution">
    <text evidence="10">The sequence shown here is derived from an EMBL/GenBank/DDBJ whole genome shotgun (WGS) entry which is preliminary data.</text>
</comment>
<dbReference type="InterPro" id="IPR050196">
    <property type="entry name" value="Cytochrome_P450_Monoox"/>
</dbReference>
<dbReference type="GO" id="GO:0004497">
    <property type="term" value="F:monooxygenase activity"/>
    <property type="evidence" value="ECO:0007669"/>
    <property type="project" value="UniProtKB-KW"/>
</dbReference>
<dbReference type="AlphaFoldDB" id="A0AAV1JQC7"/>
<dbReference type="PRINTS" id="PR00463">
    <property type="entry name" value="EP450I"/>
</dbReference>
<evidence type="ECO:0008006" key="12">
    <source>
        <dbReference type="Google" id="ProtNLM"/>
    </source>
</evidence>